<sequence length="101" mass="10583">MLILLSLFPDGYLLVLWRRKNDALQFSGFDSRKRSDSSGYDCGSGDGDDDNDDNGDDGDDDNGDNGDDDNGDDGDDDGDGGGDGSVDVDDGGAVCSFTPMK</sequence>
<name>A0A498SSZ9_ACAVI</name>
<dbReference type="EMBL" id="UPTC01004425">
    <property type="protein sequence ID" value="VBB34954.1"/>
    <property type="molecule type" value="Genomic_DNA"/>
</dbReference>
<dbReference type="Proteomes" id="UP000276991">
    <property type="component" value="Unassembled WGS sequence"/>
</dbReference>
<dbReference type="AlphaFoldDB" id="A0A498SSZ9"/>
<evidence type="ECO:0000313" key="2">
    <source>
        <dbReference type="EMBL" id="VBB34954.1"/>
    </source>
</evidence>
<feature type="region of interest" description="Disordered" evidence="1">
    <location>
        <begin position="28"/>
        <end position="101"/>
    </location>
</feature>
<feature type="compositionally biased region" description="Acidic residues" evidence="1">
    <location>
        <begin position="46"/>
        <end position="90"/>
    </location>
</feature>
<keyword evidence="3" id="KW-1185">Reference proteome</keyword>
<feature type="non-terminal residue" evidence="2">
    <location>
        <position position="101"/>
    </location>
</feature>
<gene>
    <name evidence="2" type="ORF">NAV_LOCUS9745</name>
</gene>
<reference evidence="2 3" key="1">
    <citation type="submission" date="2018-08" db="EMBL/GenBank/DDBJ databases">
        <authorList>
            <person name="Laetsch R D."/>
            <person name="Stevens L."/>
            <person name="Kumar S."/>
            <person name="Blaxter L. M."/>
        </authorList>
    </citation>
    <scope>NUCLEOTIDE SEQUENCE [LARGE SCALE GENOMIC DNA]</scope>
</reference>
<accession>A0A498SSZ9</accession>
<evidence type="ECO:0000313" key="3">
    <source>
        <dbReference type="Proteomes" id="UP000276991"/>
    </source>
</evidence>
<evidence type="ECO:0000256" key="1">
    <source>
        <dbReference type="SAM" id="MobiDB-lite"/>
    </source>
</evidence>
<proteinExistence type="predicted"/>
<protein>
    <submittedName>
        <fullName evidence="2">Uncharacterized protein</fullName>
    </submittedName>
</protein>
<organism evidence="2 3">
    <name type="scientific">Acanthocheilonema viteae</name>
    <name type="common">Filarial nematode worm</name>
    <name type="synonym">Dipetalonema viteae</name>
    <dbReference type="NCBI Taxonomy" id="6277"/>
    <lineage>
        <taxon>Eukaryota</taxon>
        <taxon>Metazoa</taxon>
        <taxon>Ecdysozoa</taxon>
        <taxon>Nematoda</taxon>
        <taxon>Chromadorea</taxon>
        <taxon>Rhabditida</taxon>
        <taxon>Spirurina</taxon>
        <taxon>Spiruromorpha</taxon>
        <taxon>Filarioidea</taxon>
        <taxon>Onchocercidae</taxon>
        <taxon>Acanthocheilonema</taxon>
    </lineage>
</organism>